<name>A0AAU9IN87_9CILI</name>
<sequence>MSLLCIAQAGIGLWSLIAQNLIRYALCIMQNTRLIENSRSSWNFPHYLQVTYFYEFIVESDILKSS</sequence>
<evidence type="ECO:0000313" key="2">
    <source>
        <dbReference type="Proteomes" id="UP001162131"/>
    </source>
</evidence>
<protein>
    <recommendedName>
        <fullName evidence="3">Secreted protein</fullName>
    </recommendedName>
</protein>
<accession>A0AAU9IN87</accession>
<evidence type="ECO:0008006" key="3">
    <source>
        <dbReference type="Google" id="ProtNLM"/>
    </source>
</evidence>
<dbReference type="EMBL" id="CAJZBQ010000015">
    <property type="protein sequence ID" value="CAG9316250.1"/>
    <property type="molecule type" value="Genomic_DNA"/>
</dbReference>
<reference evidence="1" key="1">
    <citation type="submission" date="2021-09" db="EMBL/GenBank/DDBJ databases">
        <authorList>
            <consortium name="AG Swart"/>
            <person name="Singh M."/>
            <person name="Singh A."/>
            <person name="Seah K."/>
            <person name="Emmerich C."/>
        </authorList>
    </citation>
    <scope>NUCLEOTIDE SEQUENCE</scope>
    <source>
        <strain evidence="1">ATCC30299</strain>
    </source>
</reference>
<comment type="caution">
    <text evidence="1">The sequence shown here is derived from an EMBL/GenBank/DDBJ whole genome shotgun (WGS) entry which is preliminary data.</text>
</comment>
<evidence type="ECO:0000313" key="1">
    <source>
        <dbReference type="EMBL" id="CAG9316250.1"/>
    </source>
</evidence>
<proteinExistence type="predicted"/>
<dbReference type="Proteomes" id="UP001162131">
    <property type="component" value="Unassembled WGS sequence"/>
</dbReference>
<organism evidence="1 2">
    <name type="scientific">Blepharisma stoltei</name>
    <dbReference type="NCBI Taxonomy" id="1481888"/>
    <lineage>
        <taxon>Eukaryota</taxon>
        <taxon>Sar</taxon>
        <taxon>Alveolata</taxon>
        <taxon>Ciliophora</taxon>
        <taxon>Postciliodesmatophora</taxon>
        <taxon>Heterotrichea</taxon>
        <taxon>Heterotrichida</taxon>
        <taxon>Blepharismidae</taxon>
        <taxon>Blepharisma</taxon>
    </lineage>
</organism>
<dbReference type="AlphaFoldDB" id="A0AAU9IN87"/>
<gene>
    <name evidence="1" type="ORF">BSTOLATCC_MIC15685</name>
</gene>
<keyword evidence="2" id="KW-1185">Reference proteome</keyword>